<keyword evidence="1" id="KW-0812">Transmembrane</keyword>
<dbReference type="AlphaFoldDB" id="A0A5N6GLL0"/>
<proteinExistence type="predicted"/>
<gene>
    <name evidence="2" type="ORF">BDV35DRAFT_367605</name>
</gene>
<evidence type="ECO:0000313" key="2">
    <source>
        <dbReference type="EMBL" id="KAB8242029.1"/>
    </source>
</evidence>
<keyword evidence="1" id="KW-1133">Transmembrane helix</keyword>
<keyword evidence="1" id="KW-0472">Membrane</keyword>
<name>A0A5N6GLL0_ASPFL</name>
<dbReference type="Proteomes" id="UP000325434">
    <property type="component" value="Unassembled WGS sequence"/>
</dbReference>
<organism evidence="2">
    <name type="scientific">Aspergillus flavus</name>
    <dbReference type="NCBI Taxonomy" id="5059"/>
    <lineage>
        <taxon>Eukaryota</taxon>
        <taxon>Fungi</taxon>
        <taxon>Dikarya</taxon>
        <taxon>Ascomycota</taxon>
        <taxon>Pezizomycotina</taxon>
        <taxon>Eurotiomycetes</taxon>
        <taxon>Eurotiomycetidae</taxon>
        <taxon>Eurotiales</taxon>
        <taxon>Aspergillaceae</taxon>
        <taxon>Aspergillus</taxon>
        <taxon>Aspergillus subgen. Circumdati</taxon>
    </lineage>
</organism>
<accession>A0A5N6GLL0</accession>
<feature type="transmembrane region" description="Helical" evidence="1">
    <location>
        <begin position="6"/>
        <end position="23"/>
    </location>
</feature>
<protein>
    <submittedName>
        <fullName evidence="2">Uncharacterized protein</fullName>
    </submittedName>
</protein>
<evidence type="ECO:0000256" key="1">
    <source>
        <dbReference type="SAM" id="Phobius"/>
    </source>
</evidence>
<sequence length="72" mass="8263">MVDWVILMQLMNMPIIFVVKYIFHYHHSYTDTACGFSSPSCSLASSSSVRSIPFRARNRIPKQARHSNFLLG</sequence>
<reference evidence="2" key="1">
    <citation type="submission" date="2019-04" db="EMBL/GenBank/DDBJ databases">
        <title>Friends and foes A comparative genomics study of 23 Aspergillus species from section Flavi.</title>
        <authorList>
            <consortium name="DOE Joint Genome Institute"/>
            <person name="Kjaerbolling I."/>
            <person name="Vesth T."/>
            <person name="Frisvad J.C."/>
            <person name="Nybo J.L."/>
            <person name="Theobald S."/>
            <person name="Kildgaard S."/>
            <person name="Isbrandt T."/>
            <person name="Kuo A."/>
            <person name="Sato A."/>
            <person name="Lyhne E.K."/>
            <person name="Kogle M.E."/>
            <person name="Wiebenga A."/>
            <person name="Kun R.S."/>
            <person name="Lubbers R.J."/>
            <person name="Makela M.R."/>
            <person name="Barry K."/>
            <person name="Chovatia M."/>
            <person name="Clum A."/>
            <person name="Daum C."/>
            <person name="Haridas S."/>
            <person name="He G."/>
            <person name="LaButti K."/>
            <person name="Lipzen A."/>
            <person name="Mondo S."/>
            <person name="Riley R."/>
            <person name="Salamov A."/>
            <person name="Simmons B.A."/>
            <person name="Magnuson J.K."/>
            <person name="Henrissat B."/>
            <person name="Mortensen U.H."/>
            <person name="Larsen T.O."/>
            <person name="Devries R.P."/>
            <person name="Grigoriev I.V."/>
            <person name="Machida M."/>
            <person name="Baker S.E."/>
            <person name="Andersen M.R."/>
        </authorList>
    </citation>
    <scope>NUCLEOTIDE SEQUENCE [LARGE SCALE GENOMIC DNA]</scope>
    <source>
        <strain evidence="2">CBS 121.62</strain>
    </source>
</reference>
<dbReference type="EMBL" id="ML734674">
    <property type="protein sequence ID" value="KAB8242029.1"/>
    <property type="molecule type" value="Genomic_DNA"/>
</dbReference>